<feature type="domain" description="4Fe-4S ferredoxin-type" evidence="1">
    <location>
        <begin position="8"/>
        <end position="37"/>
    </location>
</feature>
<proteinExistence type="predicted"/>
<protein>
    <recommendedName>
        <fullName evidence="1">4Fe-4S ferredoxin-type domain-containing protein</fullName>
    </recommendedName>
</protein>
<dbReference type="EMBL" id="LAZR01001244">
    <property type="protein sequence ID" value="KKN48027.1"/>
    <property type="molecule type" value="Genomic_DNA"/>
</dbReference>
<dbReference type="Gene3D" id="3.30.70.20">
    <property type="match status" value="1"/>
</dbReference>
<organism evidence="2">
    <name type="scientific">marine sediment metagenome</name>
    <dbReference type="NCBI Taxonomy" id="412755"/>
    <lineage>
        <taxon>unclassified sequences</taxon>
        <taxon>metagenomes</taxon>
        <taxon>ecological metagenomes</taxon>
    </lineage>
</organism>
<name>A0A0F9REJ4_9ZZZZ</name>
<dbReference type="SUPFAM" id="SSF54862">
    <property type="entry name" value="4Fe-4S ferredoxins"/>
    <property type="match status" value="1"/>
</dbReference>
<evidence type="ECO:0000259" key="1">
    <source>
        <dbReference type="PROSITE" id="PS51379"/>
    </source>
</evidence>
<dbReference type="InterPro" id="IPR017900">
    <property type="entry name" value="4Fe4S_Fe_S_CS"/>
</dbReference>
<dbReference type="AlphaFoldDB" id="A0A0F9REJ4"/>
<dbReference type="PROSITE" id="PS51379">
    <property type="entry name" value="4FE4S_FER_2"/>
    <property type="match status" value="1"/>
</dbReference>
<gene>
    <name evidence="2" type="ORF">LCGC14_0657130</name>
</gene>
<evidence type="ECO:0000313" key="2">
    <source>
        <dbReference type="EMBL" id="KKN48027.1"/>
    </source>
</evidence>
<accession>A0A0F9REJ4</accession>
<comment type="caution">
    <text evidence="2">The sequence shown here is derived from an EMBL/GenBank/DDBJ whole genome shotgun (WGS) entry which is preliminary data.</text>
</comment>
<sequence length="130" mass="15107">EIIDESNPKLLIDHEKCCYCMLCVIVCPNDAFHENIEPEGSIDLNEFPTIRNFYKIDLDKCIEDKKSKICILCLDVRERNNVEEYHKIQKDCPADCFFIDSPINGVVTIKKNMLHKCDPHGCKIIFIETK</sequence>
<dbReference type="PROSITE" id="PS00198">
    <property type="entry name" value="4FE4S_FER_1"/>
    <property type="match status" value="1"/>
</dbReference>
<reference evidence="2" key="1">
    <citation type="journal article" date="2015" name="Nature">
        <title>Complex archaea that bridge the gap between prokaryotes and eukaryotes.</title>
        <authorList>
            <person name="Spang A."/>
            <person name="Saw J.H."/>
            <person name="Jorgensen S.L."/>
            <person name="Zaremba-Niedzwiedzka K."/>
            <person name="Martijn J."/>
            <person name="Lind A.E."/>
            <person name="van Eijk R."/>
            <person name="Schleper C."/>
            <person name="Guy L."/>
            <person name="Ettema T.J."/>
        </authorList>
    </citation>
    <scope>NUCLEOTIDE SEQUENCE</scope>
</reference>
<dbReference type="InterPro" id="IPR017896">
    <property type="entry name" value="4Fe4S_Fe-S-bd"/>
</dbReference>
<dbReference type="Pfam" id="PF00037">
    <property type="entry name" value="Fer4"/>
    <property type="match status" value="1"/>
</dbReference>
<feature type="non-terminal residue" evidence="2">
    <location>
        <position position="1"/>
    </location>
</feature>